<protein>
    <recommendedName>
        <fullName evidence="2">TraB family protein</fullName>
    </recommendedName>
</protein>
<evidence type="ECO:0008006" key="2">
    <source>
        <dbReference type="Google" id="ProtNLM"/>
    </source>
</evidence>
<dbReference type="Pfam" id="PF01963">
    <property type="entry name" value="TraB_PrgY_gumN"/>
    <property type="match status" value="1"/>
</dbReference>
<accession>X0T5B0</accession>
<evidence type="ECO:0000313" key="1">
    <source>
        <dbReference type="EMBL" id="GAF88683.1"/>
    </source>
</evidence>
<dbReference type="CDD" id="cd14726">
    <property type="entry name" value="TraB_PrgY-like"/>
    <property type="match status" value="1"/>
</dbReference>
<dbReference type="InterPro" id="IPR046345">
    <property type="entry name" value="TraB_PrgY-like"/>
</dbReference>
<proteinExistence type="predicted"/>
<gene>
    <name evidence="1" type="ORF">S01H1_27284</name>
</gene>
<reference evidence="1" key="1">
    <citation type="journal article" date="2014" name="Front. Microbiol.">
        <title>High frequency of phylogenetically diverse reductive dehalogenase-homologous genes in deep subseafloor sedimentary metagenomes.</title>
        <authorList>
            <person name="Kawai M."/>
            <person name="Futagami T."/>
            <person name="Toyoda A."/>
            <person name="Takaki Y."/>
            <person name="Nishi S."/>
            <person name="Hori S."/>
            <person name="Arai W."/>
            <person name="Tsubouchi T."/>
            <person name="Morono Y."/>
            <person name="Uchiyama I."/>
            <person name="Ito T."/>
            <person name="Fujiyama A."/>
            <person name="Inagaki F."/>
            <person name="Takami H."/>
        </authorList>
    </citation>
    <scope>NUCLEOTIDE SEQUENCE</scope>
    <source>
        <strain evidence="1">Expedition CK06-06</strain>
    </source>
</reference>
<feature type="non-terminal residue" evidence="1">
    <location>
        <position position="1"/>
    </location>
</feature>
<dbReference type="PANTHER" id="PTHR21530:SF7">
    <property type="entry name" value="TRAB DOMAIN-CONTAINING PROTEIN"/>
    <property type="match status" value="1"/>
</dbReference>
<dbReference type="InterPro" id="IPR002816">
    <property type="entry name" value="TraB/PrgY/GumN_fam"/>
</dbReference>
<dbReference type="AlphaFoldDB" id="X0T5B0"/>
<name>X0T5B0_9ZZZZ</name>
<comment type="caution">
    <text evidence="1">The sequence shown here is derived from an EMBL/GenBank/DDBJ whole genome shotgun (WGS) entry which is preliminary data.</text>
</comment>
<dbReference type="PANTHER" id="PTHR21530">
    <property type="entry name" value="PHEROMONE SHUTDOWN PROTEIN"/>
    <property type="match status" value="1"/>
</dbReference>
<organism evidence="1">
    <name type="scientific">marine sediment metagenome</name>
    <dbReference type="NCBI Taxonomy" id="412755"/>
    <lineage>
        <taxon>unclassified sequences</taxon>
        <taxon>metagenomes</taxon>
        <taxon>ecological metagenomes</taxon>
    </lineage>
</organism>
<dbReference type="EMBL" id="BARS01016602">
    <property type="protein sequence ID" value="GAF88683.1"/>
    <property type="molecule type" value="Genomic_DNA"/>
</dbReference>
<sequence length="204" mass="23375">EYIKPDIIALELDKKRLYALMHGKKGKISIYDLRKIGIKGFLFSLIGAWAEKKLGELVGVSPGSEMISAIKLAKKNKIKIALIDQDIEITLKRFSESLTWKEKWNFFVDVVKAVIFRKREVEFDLTKVPSKKIIKKLIGKVKKRYPNIYKVLIEERNYVMGNNLRGLMTANDDKKILAIVGAGHEEDLIEIIRKPTITYSVKIG</sequence>